<protein>
    <submittedName>
        <fullName evidence="3">NAD(P)-dependent oxidoreductase</fullName>
    </submittedName>
</protein>
<feature type="domain" description="NAD-dependent epimerase/dehydratase" evidence="2">
    <location>
        <begin position="12"/>
        <end position="167"/>
    </location>
</feature>
<feature type="transmembrane region" description="Helical" evidence="1">
    <location>
        <begin position="12"/>
        <end position="30"/>
    </location>
</feature>
<evidence type="ECO:0000313" key="4">
    <source>
        <dbReference type="Proteomes" id="UP000317371"/>
    </source>
</evidence>
<keyword evidence="1" id="KW-0812">Transmembrane</keyword>
<dbReference type="PANTHER" id="PTHR43245">
    <property type="entry name" value="BIFUNCTIONAL POLYMYXIN RESISTANCE PROTEIN ARNA"/>
    <property type="match status" value="1"/>
</dbReference>
<dbReference type="InterPro" id="IPR036291">
    <property type="entry name" value="NAD(P)-bd_dom_sf"/>
</dbReference>
<name>A0A540VB08_9CHLR</name>
<keyword evidence="4" id="KW-1185">Reference proteome</keyword>
<dbReference type="Gene3D" id="3.40.50.720">
    <property type="entry name" value="NAD(P)-binding Rossmann-like Domain"/>
    <property type="match status" value="1"/>
</dbReference>
<comment type="caution">
    <text evidence="3">The sequence shown here is derived from an EMBL/GenBank/DDBJ whole genome shotgun (WGS) entry which is preliminary data.</text>
</comment>
<keyword evidence="1" id="KW-0472">Membrane</keyword>
<dbReference type="EMBL" id="VIGC01000030">
    <property type="protein sequence ID" value="TQE93944.1"/>
    <property type="molecule type" value="Genomic_DNA"/>
</dbReference>
<dbReference type="Proteomes" id="UP000317371">
    <property type="component" value="Unassembled WGS sequence"/>
</dbReference>
<accession>A0A540VB08</accession>
<proteinExistence type="predicted"/>
<gene>
    <name evidence="3" type="ORF">FKZ61_19000</name>
</gene>
<dbReference type="InterPro" id="IPR001509">
    <property type="entry name" value="Epimerase_deHydtase"/>
</dbReference>
<reference evidence="3 4" key="1">
    <citation type="submission" date="2019-06" db="EMBL/GenBank/DDBJ databases">
        <title>Genome sequence of Litorilinea aerophila BAA-2444.</title>
        <authorList>
            <person name="Maclea K.S."/>
            <person name="Maurais E.G."/>
            <person name="Iannazzi L.C."/>
        </authorList>
    </citation>
    <scope>NUCLEOTIDE SEQUENCE [LARGE SCALE GENOMIC DNA]</scope>
    <source>
        <strain evidence="3 4">ATCC BAA-2444</strain>
    </source>
</reference>
<evidence type="ECO:0000259" key="2">
    <source>
        <dbReference type="Pfam" id="PF01370"/>
    </source>
</evidence>
<dbReference type="OrthoDB" id="9807212at2"/>
<dbReference type="InParanoid" id="A0A540VB08"/>
<sequence>MGVIGKVGTMNVLILGGAGMLGPYVIPLLAPRYHLRVTDIKPPPVKFEGEFQMVDIADPDQVMRAAEGMDAIINLAVLRPHRKLAFDVNALGCYNMMQAAVAHGIRRVINTGPHFTVAGRTYELFDYAISPDIPPQPGTNLYALTKSLGLEICRVFTEQYDIYVQTYLYYNFRDPAQLELGREVRPFAVSWQNGAEVFPLGLEIPLEQLPSRCEVFYIFTDMPHQKFLNDKAKRILGWQPRRDIEALWRRSAR</sequence>
<dbReference type="Pfam" id="PF01370">
    <property type="entry name" value="Epimerase"/>
    <property type="match status" value="1"/>
</dbReference>
<dbReference type="InterPro" id="IPR050177">
    <property type="entry name" value="Lipid_A_modif_metabolic_enz"/>
</dbReference>
<evidence type="ECO:0000256" key="1">
    <source>
        <dbReference type="SAM" id="Phobius"/>
    </source>
</evidence>
<keyword evidence="1" id="KW-1133">Transmembrane helix</keyword>
<organism evidence="3 4">
    <name type="scientific">Litorilinea aerophila</name>
    <dbReference type="NCBI Taxonomy" id="1204385"/>
    <lineage>
        <taxon>Bacteria</taxon>
        <taxon>Bacillati</taxon>
        <taxon>Chloroflexota</taxon>
        <taxon>Caldilineae</taxon>
        <taxon>Caldilineales</taxon>
        <taxon>Caldilineaceae</taxon>
        <taxon>Litorilinea</taxon>
    </lineage>
</organism>
<dbReference type="AlphaFoldDB" id="A0A540VB08"/>
<dbReference type="SUPFAM" id="SSF51735">
    <property type="entry name" value="NAD(P)-binding Rossmann-fold domains"/>
    <property type="match status" value="1"/>
</dbReference>
<evidence type="ECO:0000313" key="3">
    <source>
        <dbReference type="EMBL" id="TQE93944.1"/>
    </source>
</evidence>